<name>A0AA38M4D7_9CUCU</name>
<comment type="caution">
    <text evidence="5">The sequence shown here is derived from an EMBL/GenBank/DDBJ whole genome shotgun (WGS) entry which is preliminary data.</text>
</comment>
<feature type="region of interest" description="Disordered" evidence="2">
    <location>
        <begin position="274"/>
        <end position="296"/>
    </location>
</feature>
<keyword evidence="4" id="KW-0732">Signal</keyword>
<evidence type="ECO:0000313" key="5">
    <source>
        <dbReference type="EMBL" id="KAJ3643041.1"/>
    </source>
</evidence>
<reference evidence="5" key="1">
    <citation type="journal article" date="2023" name="G3 (Bethesda)">
        <title>Whole genome assemblies of Zophobas morio and Tenebrio molitor.</title>
        <authorList>
            <person name="Kaur S."/>
            <person name="Stinson S.A."/>
            <person name="diCenzo G.C."/>
        </authorList>
    </citation>
    <scope>NUCLEOTIDE SEQUENCE</scope>
    <source>
        <strain evidence="5">QUZm001</strain>
    </source>
</reference>
<organism evidence="5 6">
    <name type="scientific">Zophobas morio</name>
    <dbReference type="NCBI Taxonomy" id="2755281"/>
    <lineage>
        <taxon>Eukaryota</taxon>
        <taxon>Metazoa</taxon>
        <taxon>Ecdysozoa</taxon>
        <taxon>Arthropoda</taxon>
        <taxon>Hexapoda</taxon>
        <taxon>Insecta</taxon>
        <taxon>Pterygota</taxon>
        <taxon>Neoptera</taxon>
        <taxon>Endopterygota</taxon>
        <taxon>Coleoptera</taxon>
        <taxon>Polyphaga</taxon>
        <taxon>Cucujiformia</taxon>
        <taxon>Tenebrionidae</taxon>
        <taxon>Zophobas</taxon>
    </lineage>
</organism>
<keyword evidence="1" id="KW-0175">Coiled coil</keyword>
<evidence type="ECO:0000313" key="6">
    <source>
        <dbReference type="Proteomes" id="UP001168821"/>
    </source>
</evidence>
<keyword evidence="6" id="KW-1185">Reference proteome</keyword>
<feature type="compositionally biased region" description="Basic and acidic residues" evidence="2">
    <location>
        <begin position="282"/>
        <end position="293"/>
    </location>
</feature>
<dbReference type="EMBL" id="JALNTZ010000008">
    <property type="protein sequence ID" value="KAJ3643041.1"/>
    <property type="molecule type" value="Genomic_DNA"/>
</dbReference>
<protein>
    <submittedName>
        <fullName evidence="5">Uncharacterized protein</fullName>
    </submittedName>
</protein>
<dbReference type="AlphaFoldDB" id="A0AA38M4D7"/>
<evidence type="ECO:0000256" key="1">
    <source>
        <dbReference type="SAM" id="Coils"/>
    </source>
</evidence>
<dbReference type="Proteomes" id="UP001168821">
    <property type="component" value="Unassembled WGS sequence"/>
</dbReference>
<feature type="chain" id="PRO_5041221915" evidence="4">
    <location>
        <begin position="27"/>
        <end position="444"/>
    </location>
</feature>
<keyword evidence="3" id="KW-0472">Membrane</keyword>
<gene>
    <name evidence="5" type="ORF">Zmor_025779</name>
</gene>
<keyword evidence="3" id="KW-0812">Transmembrane</keyword>
<feature type="transmembrane region" description="Helical" evidence="3">
    <location>
        <begin position="70"/>
        <end position="99"/>
    </location>
</feature>
<evidence type="ECO:0000256" key="4">
    <source>
        <dbReference type="SAM" id="SignalP"/>
    </source>
</evidence>
<proteinExistence type="predicted"/>
<sequence>MRINWKALLSLGFAFWGLLCCTDLLGESTWKRCSHSLDEVLKDQYNHLNRVQDDTNQSEEAPKQKMSWPILLWNVCAFLCSLVFCSVIRSMSWIVWKLFKIYNVFRNRKVLASKIGKIQDTETSSEQNSDSTKSNCKIIFKNQLFTPKETGKMQEQNLGQVLEEVKKEKHELAQQLVMAQKENLTAQQQIEEYKLETFMVKEKLARTANTLKENLKYKDFANANQELIARKAHNLELHLKEVCRDRDILRAKYSNLEKSHTKLEEKVKILQKQESESNIEQFPEKDTSEKPTSKDFLPQITDTEADICKFQKKIMELQRSIGAFETKKANFEANSKISVDLEESSMDTSKENESELLEREKKGEISSVKQNLINYNAYKVQMLRPRLKLGNIKERLYSTDTGSSSDDNSGPRRIISSTIEFQNFLKTLASNSKSSLNFHQSNMF</sequence>
<evidence type="ECO:0000256" key="2">
    <source>
        <dbReference type="SAM" id="MobiDB-lite"/>
    </source>
</evidence>
<feature type="coiled-coil region" evidence="1">
    <location>
        <begin position="239"/>
        <end position="273"/>
    </location>
</feature>
<evidence type="ECO:0000256" key="3">
    <source>
        <dbReference type="SAM" id="Phobius"/>
    </source>
</evidence>
<keyword evidence="3" id="KW-1133">Transmembrane helix</keyword>
<feature type="coiled-coil region" evidence="1">
    <location>
        <begin position="155"/>
        <end position="196"/>
    </location>
</feature>
<feature type="signal peptide" evidence="4">
    <location>
        <begin position="1"/>
        <end position="26"/>
    </location>
</feature>
<accession>A0AA38M4D7</accession>